<feature type="transmembrane region" description="Helical" evidence="2">
    <location>
        <begin position="237"/>
        <end position="260"/>
    </location>
</feature>
<proteinExistence type="predicted"/>
<dbReference type="RefSeq" id="XP_040723564.1">
    <property type="nucleotide sequence ID" value="XM_040872560.1"/>
</dbReference>
<dbReference type="GO" id="GO:0045121">
    <property type="term" value="C:membrane raft"/>
    <property type="evidence" value="ECO:0007669"/>
    <property type="project" value="TreeGrafter"/>
</dbReference>
<keyword evidence="2" id="KW-1133">Transmembrane helix</keyword>
<dbReference type="Proteomes" id="UP000193685">
    <property type="component" value="Unassembled WGS sequence"/>
</dbReference>
<sequence>MSNKDKQATLTKTNQPAPVQVSHQQAARASSPSQSPTTPAKANMVDLTQRRRVFFNIAAAILLVGTIIMLFFVVLAGSQPSNPLNRLYYLEVKLTSLNYPSPDKTVRWTTWNICGVQDGKNVHCSKNQAGHTYDPAKQVPDAQPPLPGSVLEHSAESATASRIFFSFLVLSIITAFITLAVTPGGCLGRWGCIFCLYSSLGMLFFLGIAAVTATVVYSNARDRYRHNGIDAKLGPSVFAFLWTSVACNLLATAAFAYASVRSPPAKK</sequence>
<dbReference type="GO" id="GO:0005938">
    <property type="term" value="C:cell cortex"/>
    <property type="evidence" value="ECO:0007669"/>
    <property type="project" value="TreeGrafter"/>
</dbReference>
<feature type="transmembrane region" description="Helical" evidence="2">
    <location>
        <begin position="163"/>
        <end position="182"/>
    </location>
</feature>
<gene>
    <name evidence="3" type="ORF">BCR37DRAFT_98554</name>
</gene>
<dbReference type="GeneID" id="63789159"/>
<dbReference type="Pfam" id="PF06687">
    <property type="entry name" value="SUR7"/>
    <property type="match status" value="1"/>
</dbReference>
<accession>A0A1Y2F4X3</accession>
<feature type="transmembrane region" description="Helical" evidence="2">
    <location>
        <begin position="194"/>
        <end position="217"/>
    </location>
</feature>
<feature type="compositionally biased region" description="Low complexity" evidence="1">
    <location>
        <begin position="24"/>
        <end position="40"/>
    </location>
</feature>
<dbReference type="EMBL" id="MCFI01000016">
    <property type="protein sequence ID" value="ORY78932.1"/>
    <property type="molecule type" value="Genomic_DNA"/>
</dbReference>
<dbReference type="OMA" id="FMWTAVA"/>
<dbReference type="InterPro" id="IPR009571">
    <property type="entry name" value="SUR7/Rim9-like_fungi"/>
</dbReference>
<feature type="region of interest" description="Disordered" evidence="1">
    <location>
        <begin position="1"/>
        <end position="41"/>
    </location>
</feature>
<protein>
    <submittedName>
        <fullName evidence="3">SUR7/PalI family-domain-containing protein</fullName>
    </submittedName>
</protein>
<feature type="transmembrane region" description="Helical" evidence="2">
    <location>
        <begin position="53"/>
        <end position="77"/>
    </location>
</feature>
<feature type="compositionally biased region" description="Polar residues" evidence="1">
    <location>
        <begin position="8"/>
        <end position="23"/>
    </location>
</feature>
<dbReference type="OrthoDB" id="5419460at2759"/>
<dbReference type="GO" id="GO:0030866">
    <property type="term" value="P:cortical actin cytoskeleton organization"/>
    <property type="evidence" value="ECO:0007669"/>
    <property type="project" value="TreeGrafter"/>
</dbReference>
<evidence type="ECO:0000256" key="1">
    <source>
        <dbReference type="SAM" id="MobiDB-lite"/>
    </source>
</evidence>
<evidence type="ECO:0000313" key="3">
    <source>
        <dbReference type="EMBL" id="ORY78932.1"/>
    </source>
</evidence>
<dbReference type="STRING" id="56484.A0A1Y2F4X3"/>
<keyword evidence="4" id="KW-1185">Reference proteome</keyword>
<dbReference type="SUPFAM" id="SSF82866">
    <property type="entry name" value="Multidrug efflux transporter AcrB transmembrane domain"/>
    <property type="match status" value="1"/>
</dbReference>
<dbReference type="PANTHER" id="PTHR36414:SF1">
    <property type="entry name" value="PROTEIN SUR7"/>
    <property type="match status" value="1"/>
</dbReference>
<comment type="caution">
    <text evidence="3">The sequence shown here is derived from an EMBL/GenBank/DDBJ whole genome shotgun (WGS) entry which is preliminary data.</text>
</comment>
<evidence type="ECO:0000256" key="2">
    <source>
        <dbReference type="SAM" id="Phobius"/>
    </source>
</evidence>
<keyword evidence="2" id="KW-0472">Membrane</keyword>
<dbReference type="GO" id="GO:0006897">
    <property type="term" value="P:endocytosis"/>
    <property type="evidence" value="ECO:0007669"/>
    <property type="project" value="TreeGrafter"/>
</dbReference>
<dbReference type="GO" id="GO:0032185">
    <property type="term" value="P:septin cytoskeleton organization"/>
    <property type="evidence" value="ECO:0007669"/>
    <property type="project" value="TreeGrafter"/>
</dbReference>
<dbReference type="GO" id="GO:0005886">
    <property type="term" value="C:plasma membrane"/>
    <property type="evidence" value="ECO:0007669"/>
    <property type="project" value="InterPro"/>
</dbReference>
<keyword evidence="2" id="KW-0812">Transmembrane</keyword>
<name>A0A1Y2F4X3_PROLT</name>
<reference evidence="3 4" key="1">
    <citation type="submission" date="2016-07" db="EMBL/GenBank/DDBJ databases">
        <title>Pervasive Adenine N6-methylation of Active Genes in Fungi.</title>
        <authorList>
            <consortium name="DOE Joint Genome Institute"/>
            <person name="Mondo S.J."/>
            <person name="Dannebaum R.O."/>
            <person name="Kuo R.C."/>
            <person name="Labutti K."/>
            <person name="Haridas S."/>
            <person name="Kuo A."/>
            <person name="Salamov A."/>
            <person name="Ahrendt S.R."/>
            <person name="Lipzen A."/>
            <person name="Sullivan W."/>
            <person name="Andreopoulos W.B."/>
            <person name="Clum A."/>
            <person name="Lindquist E."/>
            <person name="Daum C."/>
            <person name="Ramamoorthy G.K."/>
            <person name="Gryganskyi A."/>
            <person name="Culley D."/>
            <person name="Magnuson J.K."/>
            <person name="James T.Y."/>
            <person name="O'Malley M.A."/>
            <person name="Stajich J.E."/>
            <person name="Spatafora J.W."/>
            <person name="Visel A."/>
            <person name="Grigoriev I.V."/>
        </authorList>
    </citation>
    <scope>NUCLEOTIDE SEQUENCE [LARGE SCALE GENOMIC DNA]</scope>
    <source>
        <strain evidence="3 4">12-1054</strain>
    </source>
</reference>
<dbReference type="AlphaFoldDB" id="A0A1Y2F4X3"/>
<evidence type="ECO:0000313" key="4">
    <source>
        <dbReference type="Proteomes" id="UP000193685"/>
    </source>
</evidence>
<dbReference type="GO" id="GO:0031505">
    <property type="term" value="P:fungal-type cell wall organization"/>
    <property type="evidence" value="ECO:0007669"/>
    <property type="project" value="TreeGrafter"/>
</dbReference>
<dbReference type="Gene3D" id="1.20.140.150">
    <property type="match status" value="1"/>
</dbReference>
<organism evidence="3 4">
    <name type="scientific">Protomyces lactucae-debilis</name>
    <dbReference type="NCBI Taxonomy" id="2754530"/>
    <lineage>
        <taxon>Eukaryota</taxon>
        <taxon>Fungi</taxon>
        <taxon>Dikarya</taxon>
        <taxon>Ascomycota</taxon>
        <taxon>Taphrinomycotina</taxon>
        <taxon>Taphrinomycetes</taxon>
        <taxon>Taphrinales</taxon>
        <taxon>Protomycetaceae</taxon>
        <taxon>Protomyces</taxon>
    </lineage>
</organism>
<dbReference type="PANTHER" id="PTHR36414">
    <property type="entry name" value="PROTEIN SUR7"/>
    <property type="match status" value="1"/>
</dbReference>